<evidence type="ECO:0000256" key="1">
    <source>
        <dbReference type="ARBA" id="ARBA00010088"/>
    </source>
</evidence>
<dbReference type="AlphaFoldDB" id="S3CBN1"/>
<dbReference type="InterPro" id="IPR029058">
    <property type="entry name" value="AB_hydrolase_fold"/>
</dbReference>
<dbReference type="HOGENOM" id="CLU_013364_5_2_1"/>
<dbReference type="VEuPathDB" id="FungiDB:F503_06009"/>
<gene>
    <name evidence="6" type="ORF">F503_06009</name>
</gene>
<evidence type="ECO:0000259" key="5">
    <source>
        <dbReference type="Pfam" id="PF08386"/>
    </source>
</evidence>
<sequence length="699" mass="76007">METTQKTPAPAHPRPAKLNRRRIVICLAAAVGLGYLVATNPLPVAGIDVLSRRPLYTCHTTSSSSPYAVYPRPEDPFRFLPCTNATRPPLLEDPSPAATWTNLYEPSPEHWSWGKATTNISSTNESDVYAGRGIYLCGYLDVPLDWTNTSDPRITRLAVTKYQVAGPDLQFSHRPRKSSRTIVVEPGGPGGSGTLYVWNGAEAVSERLSGGTLDVLGWDPRGVNTTQPRAACFPHDADRDRWWQLAHRYRAVSEDSSMSQLEVADALFEATFRACWEKSGDLGRFVGTGMVARDLNAIRAALEEPQLTGYLVSYGTGIGQTYASMFPDHVGALILDGTQYVPLEWMQGGFGWAALANITDAWRDGFLGECLAAGPQYCALAGRLAGSADDDGEVTLEALEARMAKLVASVARRPVAAYTAASGPSLITYSSLVPAIYSALYRPRTWPAMAQVLFDLEQGNATRAAAMVDALIFQYDPSRAPPESTLITLPGEACPIAMPAVPPLPSTSELMHLVVCADSYDAPQPADGLVWWDELWANMTAKSWIGGNSRFYNVLPCRHFGKYWPQPAGVYRGPLNRTLSNPVMLVAETHDPATPLVNGRRLAAGMGYSNARMIVHHGYGHASAADRSTCTDDVLQKYILGQGIPEAAETHCFADEKPYMYGVGKASVEGAPEQDVTGVWREHLQEMMLWNPGLARGRA</sequence>
<dbReference type="OrthoDB" id="425534at2759"/>
<dbReference type="InterPro" id="IPR000073">
    <property type="entry name" value="AB_hydrolase_1"/>
</dbReference>
<evidence type="ECO:0000313" key="6">
    <source>
        <dbReference type="EMBL" id="EPE10914.1"/>
    </source>
</evidence>
<dbReference type="Gene3D" id="3.40.50.1820">
    <property type="entry name" value="alpha/beta hydrolase"/>
    <property type="match status" value="1"/>
</dbReference>
<dbReference type="Pfam" id="PF08386">
    <property type="entry name" value="Abhydrolase_4"/>
    <property type="match status" value="1"/>
</dbReference>
<evidence type="ECO:0000259" key="4">
    <source>
        <dbReference type="Pfam" id="PF00561"/>
    </source>
</evidence>
<proteinExistence type="inferred from homology"/>
<dbReference type="InterPro" id="IPR013595">
    <property type="entry name" value="Pept_S33_TAP-like_C"/>
</dbReference>
<keyword evidence="7" id="KW-1185">Reference proteome</keyword>
<feature type="domain" description="Peptidase S33 tripeptidyl aminopeptidase-like C-terminal" evidence="5">
    <location>
        <begin position="563"/>
        <end position="651"/>
    </location>
</feature>
<dbReference type="SUPFAM" id="SSF53474">
    <property type="entry name" value="alpha/beta-Hydrolases"/>
    <property type="match status" value="1"/>
</dbReference>
<protein>
    <submittedName>
        <fullName evidence="6">Alpha beta hydrolase family protein</fullName>
    </submittedName>
</protein>
<keyword evidence="3" id="KW-0472">Membrane</keyword>
<keyword evidence="2 6" id="KW-0378">Hydrolase</keyword>
<dbReference type="PANTHER" id="PTHR43248:SF25">
    <property type="entry name" value="AB HYDROLASE-1 DOMAIN-CONTAINING PROTEIN-RELATED"/>
    <property type="match status" value="1"/>
</dbReference>
<dbReference type="InterPro" id="IPR051601">
    <property type="entry name" value="Serine_prot/Carboxylest_S33"/>
</dbReference>
<dbReference type="PANTHER" id="PTHR43248">
    <property type="entry name" value="2-SUCCINYL-6-HYDROXY-2,4-CYCLOHEXADIENE-1-CARBOXYLATE SYNTHASE"/>
    <property type="match status" value="1"/>
</dbReference>
<dbReference type="OMA" id="CYANEKP"/>
<evidence type="ECO:0000313" key="7">
    <source>
        <dbReference type="Proteomes" id="UP000016923"/>
    </source>
</evidence>
<dbReference type="eggNOG" id="ENOG502S0WE">
    <property type="taxonomic scope" value="Eukaryota"/>
</dbReference>
<dbReference type="Proteomes" id="UP000016923">
    <property type="component" value="Unassembled WGS sequence"/>
</dbReference>
<feature type="transmembrane region" description="Helical" evidence="3">
    <location>
        <begin position="21"/>
        <end position="38"/>
    </location>
</feature>
<keyword evidence="3" id="KW-0812">Transmembrane</keyword>
<dbReference type="STRING" id="1262450.S3CBN1"/>
<dbReference type="GO" id="GO:0016787">
    <property type="term" value="F:hydrolase activity"/>
    <property type="evidence" value="ECO:0007669"/>
    <property type="project" value="UniProtKB-KW"/>
</dbReference>
<accession>S3CBN1</accession>
<name>S3CBN1_OPHP1</name>
<keyword evidence="3" id="KW-1133">Transmembrane helix</keyword>
<evidence type="ECO:0000256" key="3">
    <source>
        <dbReference type="SAM" id="Phobius"/>
    </source>
</evidence>
<evidence type="ECO:0000256" key="2">
    <source>
        <dbReference type="ARBA" id="ARBA00022801"/>
    </source>
</evidence>
<reference evidence="6 7" key="1">
    <citation type="journal article" date="2013" name="BMC Genomics">
        <title>The genome and transcriptome of the pine saprophyte Ophiostoma piceae, and a comparison with the bark beetle-associated pine pathogen Grosmannia clavigera.</title>
        <authorList>
            <person name="Haridas S."/>
            <person name="Wang Y."/>
            <person name="Lim L."/>
            <person name="Massoumi Alamouti S."/>
            <person name="Jackman S."/>
            <person name="Docking R."/>
            <person name="Robertson G."/>
            <person name="Birol I."/>
            <person name="Bohlmann J."/>
            <person name="Breuil C."/>
        </authorList>
    </citation>
    <scope>NUCLEOTIDE SEQUENCE [LARGE SCALE GENOMIC DNA]</scope>
    <source>
        <strain evidence="6 7">UAMH 11346</strain>
    </source>
</reference>
<dbReference type="EMBL" id="KE148146">
    <property type="protein sequence ID" value="EPE10914.1"/>
    <property type="molecule type" value="Genomic_DNA"/>
</dbReference>
<comment type="similarity">
    <text evidence="1">Belongs to the peptidase S33 family.</text>
</comment>
<organism evidence="6 7">
    <name type="scientific">Ophiostoma piceae (strain UAMH 11346)</name>
    <name type="common">Sap stain fungus</name>
    <dbReference type="NCBI Taxonomy" id="1262450"/>
    <lineage>
        <taxon>Eukaryota</taxon>
        <taxon>Fungi</taxon>
        <taxon>Dikarya</taxon>
        <taxon>Ascomycota</taxon>
        <taxon>Pezizomycotina</taxon>
        <taxon>Sordariomycetes</taxon>
        <taxon>Sordariomycetidae</taxon>
        <taxon>Ophiostomatales</taxon>
        <taxon>Ophiostomataceae</taxon>
        <taxon>Ophiostoma</taxon>
    </lineage>
</organism>
<dbReference type="Pfam" id="PF00561">
    <property type="entry name" value="Abhydrolase_1"/>
    <property type="match status" value="1"/>
</dbReference>
<feature type="domain" description="AB hydrolase-1" evidence="4">
    <location>
        <begin position="181"/>
        <end position="371"/>
    </location>
</feature>